<reference evidence="2" key="1">
    <citation type="submission" date="2023-10" db="EMBL/GenBank/DDBJ databases">
        <authorList>
            <person name="Chen Y."/>
            <person name="Shah S."/>
            <person name="Dougan E. K."/>
            <person name="Thang M."/>
            <person name="Chan C."/>
        </authorList>
    </citation>
    <scope>NUCLEOTIDE SEQUENCE [LARGE SCALE GENOMIC DNA]</scope>
</reference>
<accession>A0ABN9RXW5</accession>
<protein>
    <submittedName>
        <fullName evidence="2">Uncharacterized protein</fullName>
    </submittedName>
</protein>
<dbReference type="EMBL" id="CAUYUJ010008335">
    <property type="protein sequence ID" value="CAK0823610.1"/>
    <property type="molecule type" value="Genomic_DNA"/>
</dbReference>
<evidence type="ECO:0000313" key="2">
    <source>
        <dbReference type="EMBL" id="CAK0823610.1"/>
    </source>
</evidence>
<name>A0ABN9RXW5_9DINO</name>
<keyword evidence="3" id="KW-1185">Reference proteome</keyword>
<feature type="region of interest" description="Disordered" evidence="1">
    <location>
        <begin position="1"/>
        <end position="69"/>
    </location>
</feature>
<proteinExistence type="predicted"/>
<dbReference type="Proteomes" id="UP001189429">
    <property type="component" value="Unassembled WGS sequence"/>
</dbReference>
<evidence type="ECO:0000256" key="1">
    <source>
        <dbReference type="SAM" id="MobiDB-lite"/>
    </source>
</evidence>
<sequence>MCLEAPGELGAAKGLKGEELQLRQRRSAAPRPLPGGEPEPDDALTKQKARQTRLQEARPKANTAVGEGTAAGNCDDVSTAAPGLSKCVDTMEDWLPLMSLMAYAKPSDPSTVALPDGLAADNDVLITPLTALITKASEQETVAQPAATEAIAEVLKTELGKCEKFAKHLLVMALLAEHRWSAADGKFSGNITVAPMLSYYYDVRAYAIARFKLQDALGQRRDSGKTLPFVAKFIEAIEPFYFLEIIGRRVGLCLTELDIKTLPREIDSAKELQDKFTKWIEGSCNEVAAAVDRWDEKQTNAKISQQKKAKAEEGARQKKAAEAKVKAAQHKESTAVPTLLFDATNDVVRQIKTYDDEAEYKKAVEKSEVNATAPFMIKTSETLAGLSNERSIRAAMGVFRIQLPGSAMFTAESRGHGPCLADMVDAPKELENTILDKTFKQLLMFGQDTTYNNCSLERQGSAALCYQVTGSRRVCVFSYRALLDYSVQANSVRGASQDLFEWAADLIKGIQVNEQLELVKTPIWRATIPQGSYARIPMGPFALQRSVGENLVAGFGASVVTLNKDWGCA</sequence>
<comment type="caution">
    <text evidence="2">The sequence shown here is derived from an EMBL/GenBank/DDBJ whole genome shotgun (WGS) entry which is preliminary data.</text>
</comment>
<gene>
    <name evidence="2" type="ORF">PCOR1329_LOCUS24256</name>
</gene>
<evidence type="ECO:0000313" key="3">
    <source>
        <dbReference type="Proteomes" id="UP001189429"/>
    </source>
</evidence>
<organism evidence="2 3">
    <name type="scientific">Prorocentrum cordatum</name>
    <dbReference type="NCBI Taxonomy" id="2364126"/>
    <lineage>
        <taxon>Eukaryota</taxon>
        <taxon>Sar</taxon>
        <taxon>Alveolata</taxon>
        <taxon>Dinophyceae</taxon>
        <taxon>Prorocentrales</taxon>
        <taxon>Prorocentraceae</taxon>
        <taxon>Prorocentrum</taxon>
    </lineage>
</organism>